<keyword evidence="9" id="KW-1185">Reference proteome</keyword>
<dbReference type="PANTHER" id="PTHR15258:SF2">
    <property type="entry name" value="FIBROBLAST GROWTH FACTOR-BINDING PROTEIN 1"/>
    <property type="match status" value="1"/>
</dbReference>
<protein>
    <recommendedName>
        <fullName evidence="10">Fibroblast growth factor-binding protein 1</fullName>
    </recommendedName>
</protein>
<gene>
    <name evidence="8" type="ORF">AMELA_G00274820</name>
</gene>
<evidence type="ECO:0000256" key="5">
    <source>
        <dbReference type="ARBA" id="ARBA00023157"/>
    </source>
</evidence>
<dbReference type="EMBL" id="JAAGNN010000027">
    <property type="protein sequence ID" value="KAF4071562.1"/>
    <property type="molecule type" value="Genomic_DNA"/>
</dbReference>
<dbReference type="Pfam" id="PF06473">
    <property type="entry name" value="FGF-BP1"/>
    <property type="match status" value="1"/>
</dbReference>
<keyword evidence="3" id="KW-0964">Secreted</keyword>
<comment type="caution">
    <text evidence="8">The sequence shown here is derived from an EMBL/GenBank/DDBJ whole genome shotgun (WGS) entry which is preliminary data.</text>
</comment>
<dbReference type="AlphaFoldDB" id="A0A7J5ZLH8"/>
<keyword evidence="5" id="KW-1015">Disulfide bond</keyword>
<dbReference type="InterPro" id="IPR010510">
    <property type="entry name" value="FGF1-bd"/>
</dbReference>
<organism evidence="8 9">
    <name type="scientific">Ameiurus melas</name>
    <name type="common">Black bullhead</name>
    <name type="synonym">Silurus melas</name>
    <dbReference type="NCBI Taxonomy" id="219545"/>
    <lineage>
        <taxon>Eukaryota</taxon>
        <taxon>Metazoa</taxon>
        <taxon>Chordata</taxon>
        <taxon>Craniata</taxon>
        <taxon>Vertebrata</taxon>
        <taxon>Euteleostomi</taxon>
        <taxon>Actinopterygii</taxon>
        <taxon>Neopterygii</taxon>
        <taxon>Teleostei</taxon>
        <taxon>Ostariophysi</taxon>
        <taxon>Siluriformes</taxon>
        <taxon>Ictaluridae</taxon>
        <taxon>Ameiurus</taxon>
    </lineage>
</organism>
<evidence type="ECO:0000256" key="2">
    <source>
        <dbReference type="ARBA" id="ARBA00008326"/>
    </source>
</evidence>
<dbReference type="GO" id="GO:0019838">
    <property type="term" value="F:growth factor binding"/>
    <property type="evidence" value="ECO:0007669"/>
    <property type="project" value="UniProtKB-KW"/>
</dbReference>
<feature type="signal peptide" evidence="7">
    <location>
        <begin position="1"/>
        <end position="21"/>
    </location>
</feature>
<keyword evidence="6" id="KW-0340">Growth factor binding</keyword>
<feature type="chain" id="PRO_5029740223" description="Fibroblast growth factor-binding protein 1" evidence="7">
    <location>
        <begin position="22"/>
        <end position="201"/>
    </location>
</feature>
<evidence type="ECO:0000313" key="8">
    <source>
        <dbReference type="EMBL" id="KAF4071562.1"/>
    </source>
</evidence>
<evidence type="ECO:0000256" key="6">
    <source>
        <dbReference type="ARBA" id="ARBA00023183"/>
    </source>
</evidence>
<evidence type="ECO:0000256" key="4">
    <source>
        <dbReference type="ARBA" id="ARBA00022729"/>
    </source>
</evidence>
<sequence>MRLCTNLAMFLLLSWLAPCDSAGREKGTERKTDVTQDGVTFKGKILGRENSCTWTASGEKLYTLEVTCLVVRNGKPSRGYTCEYTAEPALCPQSVTKPNAFWKDISRALNRHKQHVCTNAHKTIVGRMCKRAPEGAHFRLVRPMMEIPMTTHSASAGRPEDTPTTVCTQRTDNRELAREKCGDAWASFCDFLFSIVQSEDC</sequence>
<dbReference type="GO" id="GO:0007267">
    <property type="term" value="P:cell-cell signaling"/>
    <property type="evidence" value="ECO:0007669"/>
    <property type="project" value="TreeGrafter"/>
</dbReference>
<name>A0A7J5ZLH8_AMEME</name>
<reference evidence="8 9" key="1">
    <citation type="submission" date="2020-02" db="EMBL/GenBank/DDBJ databases">
        <title>A chromosome-scale genome assembly of the black bullhead catfish (Ameiurus melas).</title>
        <authorList>
            <person name="Wen M."/>
            <person name="Zham M."/>
            <person name="Cabau C."/>
            <person name="Klopp C."/>
            <person name="Donnadieu C."/>
            <person name="Roques C."/>
            <person name="Bouchez O."/>
            <person name="Lampietro C."/>
            <person name="Jouanno E."/>
            <person name="Herpin A."/>
            <person name="Louis A."/>
            <person name="Berthelot C."/>
            <person name="Parey E."/>
            <person name="Roest-Crollius H."/>
            <person name="Braasch I."/>
            <person name="Postlethwait J."/>
            <person name="Robinson-Rechavi M."/>
            <person name="Echchiki A."/>
            <person name="Begum T."/>
            <person name="Montfort J."/>
            <person name="Schartl M."/>
            <person name="Bobe J."/>
            <person name="Guiguen Y."/>
        </authorList>
    </citation>
    <scope>NUCLEOTIDE SEQUENCE [LARGE SCALE GENOMIC DNA]</scope>
    <source>
        <strain evidence="8">M_S1</strain>
        <tissue evidence="8">Blood</tissue>
    </source>
</reference>
<dbReference type="PANTHER" id="PTHR15258">
    <property type="entry name" value="FGF BINDING PROTEIN-RELATED"/>
    <property type="match status" value="1"/>
</dbReference>
<evidence type="ECO:0000256" key="1">
    <source>
        <dbReference type="ARBA" id="ARBA00004613"/>
    </source>
</evidence>
<dbReference type="OrthoDB" id="8875908at2759"/>
<evidence type="ECO:0000313" key="9">
    <source>
        <dbReference type="Proteomes" id="UP000593565"/>
    </source>
</evidence>
<evidence type="ECO:0008006" key="10">
    <source>
        <dbReference type="Google" id="ProtNLM"/>
    </source>
</evidence>
<comment type="subcellular location">
    <subcellularLocation>
        <location evidence="1">Secreted</location>
    </subcellularLocation>
</comment>
<keyword evidence="4 7" id="KW-0732">Signal</keyword>
<dbReference type="Proteomes" id="UP000593565">
    <property type="component" value="Unassembled WGS sequence"/>
</dbReference>
<comment type="similarity">
    <text evidence="2">Belongs to the fibroblast growth factor-binding protein family.</text>
</comment>
<dbReference type="GO" id="GO:0005576">
    <property type="term" value="C:extracellular region"/>
    <property type="evidence" value="ECO:0007669"/>
    <property type="project" value="UniProtKB-SubCell"/>
</dbReference>
<proteinExistence type="inferred from homology"/>
<evidence type="ECO:0000256" key="7">
    <source>
        <dbReference type="SAM" id="SignalP"/>
    </source>
</evidence>
<evidence type="ECO:0000256" key="3">
    <source>
        <dbReference type="ARBA" id="ARBA00022525"/>
    </source>
</evidence>
<accession>A0A7J5ZLH8</accession>